<comment type="similarity">
    <text evidence="5">Belongs to the HIPP family.</text>
</comment>
<dbReference type="PANTHER" id="PTHR45868">
    <property type="entry name" value="HEAVY METAL-ASSOCIATED ISOPRENYLATED PLANT PROTEIN 33-RELATED"/>
    <property type="match status" value="1"/>
</dbReference>
<dbReference type="PROSITE" id="PS50846">
    <property type="entry name" value="HMA_2"/>
    <property type="match status" value="1"/>
</dbReference>
<evidence type="ECO:0000313" key="9">
    <source>
        <dbReference type="Proteomes" id="UP001172457"/>
    </source>
</evidence>
<dbReference type="Pfam" id="PF00403">
    <property type="entry name" value="HMA"/>
    <property type="match status" value="1"/>
</dbReference>
<dbReference type="GO" id="GO:0046872">
    <property type="term" value="F:metal ion binding"/>
    <property type="evidence" value="ECO:0007669"/>
    <property type="project" value="UniProtKB-KW"/>
</dbReference>
<name>A0AA38TV25_9ASTR</name>
<keyword evidence="9" id="KW-1185">Reference proteome</keyword>
<organism evidence="8 9">
    <name type="scientific">Centaurea solstitialis</name>
    <name type="common">yellow star-thistle</name>
    <dbReference type="NCBI Taxonomy" id="347529"/>
    <lineage>
        <taxon>Eukaryota</taxon>
        <taxon>Viridiplantae</taxon>
        <taxon>Streptophyta</taxon>
        <taxon>Embryophyta</taxon>
        <taxon>Tracheophyta</taxon>
        <taxon>Spermatophyta</taxon>
        <taxon>Magnoliopsida</taxon>
        <taxon>eudicotyledons</taxon>
        <taxon>Gunneridae</taxon>
        <taxon>Pentapetalae</taxon>
        <taxon>asterids</taxon>
        <taxon>campanulids</taxon>
        <taxon>Asterales</taxon>
        <taxon>Asteraceae</taxon>
        <taxon>Carduoideae</taxon>
        <taxon>Cardueae</taxon>
        <taxon>Centaureinae</taxon>
        <taxon>Centaurea</taxon>
    </lineage>
</organism>
<keyword evidence="4" id="KW-0636">Prenylation</keyword>
<dbReference type="GO" id="GO:0009626">
    <property type="term" value="P:plant-type hypersensitive response"/>
    <property type="evidence" value="ECO:0007669"/>
    <property type="project" value="UniProtKB-KW"/>
</dbReference>
<evidence type="ECO:0000256" key="3">
    <source>
        <dbReference type="ARBA" id="ARBA00022723"/>
    </source>
</evidence>
<dbReference type="EMBL" id="JARYMX010000002">
    <property type="protein sequence ID" value="KAJ9562091.1"/>
    <property type="molecule type" value="Genomic_DNA"/>
</dbReference>
<dbReference type="Gene3D" id="3.30.70.100">
    <property type="match status" value="1"/>
</dbReference>
<feature type="compositionally biased region" description="Polar residues" evidence="6">
    <location>
        <begin position="107"/>
        <end position="128"/>
    </location>
</feature>
<dbReference type="InterPro" id="IPR006121">
    <property type="entry name" value="HMA_dom"/>
</dbReference>
<sequence>MEKVEEPTLLSAAASPTKMSRNDHLQILQIKICVLKVNIHCHGCKNKVKKILRKIEGVYSVDVDAEQQKVKVFGNVDSTTLIKKLVKSGKYAQVWPSSTDQHHYHQNQDPSTFINGGHHQNQDTSSFIINGGGHHQNQETSTFINGENHQNLIPSLNYPKIRPPRSLEDQLSFQRYLKQNMGMAGDREREHNYMSTMDMENHGHMGSWDDDHNINGSLIGDNGCGYIDLEGSQLGGFGGSFNGGLPSYHHHQPASLPRFYHDHHHPYQPAALPRFYHDHHYQPASMAMMNMYQQSHPAPMMMMKRNHVQKMHGSMGNHVMVHDNMYMHDQAQISNDHAPPMFHHACYY</sequence>
<keyword evidence="4" id="KW-0449">Lipoprotein</keyword>
<feature type="domain" description="HMA" evidence="7">
    <location>
        <begin position="30"/>
        <end position="97"/>
    </location>
</feature>
<dbReference type="AlphaFoldDB" id="A0AA38TV25"/>
<dbReference type="InterPro" id="IPR036163">
    <property type="entry name" value="HMA_dom_sf"/>
</dbReference>
<protein>
    <recommendedName>
        <fullName evidence="7">HMA domain-containing protein</fullName>
    </recommendedName>
</protein>
<evidence type="ECO:0000256" key="6">
    <source>
        <dbReference type="SAM" id="MobiDB-lite"/>
    </source>
</evidence>
<dbReference type="SUPFAM" id="SSF55008">
    <property type="entry name" value="HMA, heavy metal-associated domain"/>
    <property type="match status" value="1"/>
</dbReference>
<evidence type="ECO:0000256" key="4">
    <source>
        <dbReference type="ARBA" id="ARBA00023289"/>
    </source>
</evidence>
<reference evidence="8" key="1">
    <citation type="submission" date="2023-03" db="EMBL/GenBank/DDBJ databases">
        <title>Chromosome-scale reference genome and RAD-based genetic map of yellow starthistle (Centaurea solstitialis) reveal putative structural variation and QTLs associated with invader traits.</title>
        <authorList>
            <person name="Reatini B."/>
            <person name="Cang F.A."/>
            <person name="Jiang Q."/>
            <person name="Mckibben M.T.W."/>
            <person name="Barker M.S."/>
            <person name="Rieseberg L.H."/>
            <person name="Dlugosch K.M."/>
        </authorList>
    </citation>
    <scope>NUCLEOTIDE SEQUENCE</scope>
    <source>
        <strain evidence="8">CAN-66</strain>
        <tissue evidence="8">Leaf</tissue>
    </source>
</reference>
<evidence type="ECO:0000256" key="1">
    <source>
        <dbReference type="ARBA" id="ARBA00004170"/>
    </source>
</evidence>
<evidence type="ECO:0000259" key="7">
    <source>
        <dbReference type="PROSITE" id="PS50846"/>
    </source>
</evidence>
<dbReference type="Proteomes" id="UP001172457">
    <property type="component" value="Chromosome 2"/>
</dbReference>
<evidence type="ECO:0000313" key="8">
    <source>
        <dbReference type="EMBL" id="KAJ9562091.1"/>
    </source>
</evidence>
<dbReference type="CDD" id="cd00371">
    <property type="entry name" value="HMA"/>
    <property type="match status" value="1"/>
</dbReference>
<evidence type="ECO:0000256" key="5">
    <source>
        <dbReference type="ARBA" id="ARBA00024045"/>
    </source>
</evidence>
<dbReference type="GO" id="GO:0016020">
    <property type="term" value="C:membrane"/>
    <property type="evidence" value="ECO:0007669"/>
    <property type="project" value="UniProtKB-SubCell"/>
</dbReference>
<dbReference type="PANTHER" id="PTHR45868:SF74">
    <property type="entry name" value="HEAVY METAL-ASSOCIATED ISOPRENYLATED PLANT PROTEIN 33"/>
    <property type="match status" value="1"/>
</dbReference>
<comment type="caution">
    <text evidence="8">The sequence shown here is derived from an EMBL/GenBank/DDBJ whole genome shotgun (WGS) entry which is preliminary data.</text>
</comment>
<keyword evidence="3" id="KW-0479">Metal-binding</keyword>
<accession>A0AA38TV25</accession>
<feature type="region of interest" description="Disordered" evidence="6">
    <location>
        <begin position="98"/>
        <end position="140"/>
    </location>
</feature>
<evidence type="ECO:0000256" key="2">
    <source>
        <dbReference type="ARBA" id="ARBA00022481"/>
    </source>
</evidence>
<gene>
    <name evidence="8" type="ORF">OSB04_007251</name>
</gene>
<keyword evidence="2" id="KW-0488">Methylation</keyword>
<proteinExistence type="inferred from homology"/>
<comment type="subcellular location">
    <subcellularLocation>
        <location evidence="1">Membrane</location>
        <topology evidence="1">Peripheral membrane protein</topology>
    </subcellularLocation>
</comment>